<dbReference type="AlphaFoldDB" id="A0A4P1RTN6"/>
<keyword evidence="8" id="KW-1185">Reference proteome</keyword>
<feature type="domain" description="PUM-HD" evidence="6">
    <location>
        <begin position="656"/>
        <end position="1011"/>
    </location>
</feature>
<dbReference type="Pfam" id="PF00806">
    <property type="entry name" value="PUF"/>
    <property type="match status" value="4"/>
</dbReference>
<evidence type="ECO:0000313" key="8">
    <source>
        <dbReference type="Proteomes" id="UP000188354"/>
    </source>
</evidence>
<name>A0A4P1RTN6_LUPAN</name>
<feature type="compositionally biased region" description="Basic and acidic residues" evidence="5">
    <location>
        <begin position="1022"/>
        <end position="1032"/>
    </location>
</feature>
<dbReference type="FunFam" id="1.25.10.10:FF:000818">
    <property type="entry name" value="Pumilio homolog 24"/>
    <property type="match status" value="2"/>
</dbReference>
<feature type="repeat" description="Pumilio" evidence="4">
    <location>
        <begin position="756"/>
        <end position="792"/>
    </location>
</feature>
<feature type="region of interest" description="Disordered" evidence="5">
    <location>
        <begin position="1"/>
        <end position="81"/>
    </location>
</feature>
<dbReference type="STRING" id="3871.A0A4P1RTN6"/>
<feature type="compositionally biased region" description="Basic and acidic residues" evidence="5">
    <location>
        <begin position="1"/>
        <end position="11"/>
    </location>
</feature>
<evidence type="ECO:0000256" key="5">
    <source>
        <dbReference type="SAM" id="MobiDB-lite"/>
    </source>
</evidence>
<dbReference type="Gene3D" id="1.25.10.10">
    <property type="entry name" value="Leucine-rich Repeat Variant"/>
    <property type="match status" value="2"/>
</dbReference>
<evidence type="ECO:0000313" key="7">
    <source>
        <dbReference type="EMBL" id="OIW18382.1"/>
    </source>
</evidence>
<evidence type="ECO:0000259" key="6">
    <source>
        <dbReference type="PROSITE" id="PS50303"/>
    </source>
</evidence>
<dbReference type="Proteomes" id="UP000188354">
    <property type="component" value="Chromosome LG01"/>
</dbReference>
<dbReference type="EMBL" id="CM007361">
    <property type="protein sequence ID" value="OIW18382.1"/>
    <property type="molecule type" value="Genomic_DNA"/>
</dbReference>
<evidence type="ECO:0000256" key="4">
    <source>
        <dbReference type="PROSITE-ProRule" id="PRU00317"/>
    </source>
</evidence>
<feature type="compositionally biased region" description="Polar residues" evidence="5">
    <location>
        <begin position="571"/>
        <end position="580"/>
    </location>
</feature>
<dbReference type="InterPro" id="IPR016024">
    <property type="entry name" value="ARM-type_fold"/>
</dbReference>
<accession>A0A4P1RTN6</accession>
<dbReference type="PROSITE" id="PS50302">
    <property type="entry name" value="PUM"/>
    <property type="match status" value="6"/>
</dbReference>
<evidence type="ECO:0000256" key="1">
    <source>
        <dbReference type="ARBA" id="ARBA00022737"/>
    </source>
</evidence>
<feature type="compositionally biased region" description="Basic and acidic residues" evidence="5">
    <location>
        <begin position="35"/>
        <end position="60"/>
    </location>
</feature>
<feature type="region of interest" description="Disordered" evidence="5">
    <location>
        <begin position="536"/>
        <end position="632"/>
    </location>
</feature>
<dbReference type="SMART" id="SM00025">
    <property type="entry name" value="Pumilio"/>
    <property type="match status" value="10"/>
</dbReference>
<dbReference type="InterPro" id="IPR011989">
    <property type="entry name" value="ARM-like"/>
</dbReference>
<sequence length="1211" mass="136015">MAAKKQDFETTKKRKRISASNTESAPNESHHKKPFNSDKKSFKSDKKPFKSDKKPFKSDKPLAAGKDNKTIAPASGRERRIHAKELADARKMKRKRHFTLEQDLARLWEKMRCREISKEDRTKLVTEALQKMKGKIHEIAGSHISSRVLQTCVKHCSQVERDAIFEELRPHFLALAYNAYAVHLVKKMLDSASKKQLGGFISALHGHVAPLLRHMVGSVVVEHAYELASAAKKQELLLELYSTELKLFKDLVSLNESRLLDVMSKLSLQKGSVLRHMASVIQPILEKGIVDHSIIHRLLLEYFSIADQSTVTDIIQQLSSPLLVRMIGTKDGAKIGILCVKYGNAKERKKIIKGLKGHIDKTAYHQYGCMVLVCILSVVDDTKLITKVIIRELQPILKELVFDKNGRHLFLQLLHPNCSRHFSPQELASLNSSIPSLSLKDQSEVSSQTEISEVSLSDKESKEDIEVAADEADKDKTSLDDPDLAESGKKDPYVRRQELLIKSGLAENLLDICIENAGELIRSNFGKEVLYEPSLPRDIESGNRRSHSFGTEKMAAKKQDFETTKKRKRISASNTESAPNESHHKKPFNSDKKSFKSDKKPFKSDKKPFKSDKPLAAGKDNKTIAPASGRERRIHAKELADARKMKRKRHFTLEQDLARLWEKMRCREISKEDRTKLVTEALQKMKGKIHEIAGSHISSRVLQTCVKHCSQVERDAIFEELRPHFLALAYNAYAVHLVKKMLDSASKKQLGGFISALHGHVAPLLRHMVGSVVVEHAYELASAAKKQELLLELYSTELKLFKDLVSLNESRLLDVMSKLSLQKGSVLRHMASVIQPILEKGIVDHSIIHRLLLEYFSIADQSTVTDIIQQLSSPLLVRMIGTKDGAKIGILCVKYGNAKERKKIIKGLKGHIDKTAYHQYGCMVLVCILSVVDDTKLITKVIIRELQPILKELVFDKNGRHLFLQLLHPNCSRHFSPQELASLNSSIPSLSLKDQSEVSSQTEISEVSLSDKESKEDIEVAADEADKDKTSLDDPDLAESGKKDPYVRRQELLIKSGLAENLLDICIENAGELIRSNFGKEVLYEVATGGSGGILHPSLDDKINSLHEAIASLAAESKSEDSQEEHVFENFHSSRIIRKLILDCPNFASTLWEKALKGKSELWAHGHSCKVISAFLESPDSKLQKLAKKELQPLVDSGILKNLKPKEVATQ</sequence>
<feature type="compositionally biased region" description="Basic and acidic residues" evidence="5">
    <location>
        <begin position="554"/>
        <end position="564"/>
    </location>
</feature>
<dbReference type="InterPro" id="IPR012959">
    <property type="entry name" value="CPL_dom"/>
</dbReference>
<evidence type="ECO:0000256" key="2">
    <source>
        <dbReference type="ARBA" id="ARBA00022845"/>
    </source>
</evidence>
<feature type="region of interest" description="Disordered" evidence="5">
    <location>
        <begin position="469"/>
        <end position="490"/>
    </location>
</feature>
<dbReference type="PANTHER" id="PTHR13389">
    <property type="entry name" value="PUMILIO HOMOLOG 3"/>
    <property type="match status" value="1"/>
</dbReference>
<proteinExistence type="predicted"/>
<keyword evidence="3" id="KW-0694">RNA-binding</keyword>
<feature type="repeat" description="Pumilio" evidence="4">
    <location>
        <begin position="720"/>
        <end position="755"/>
    </location>
</feature>
<dbReference type="GO" id="GO:0003729">
    <property type="term" value="F:mRNA binding"/>
    <property type="evidence" value="ECO:0007669"/>
    <property type="project" value="TreeGrafter"/>
</dbReference>
<dbReference type="GO" id="GO:0006417">
    <property type="term" value="P:regulation of translation"/>
    <property type="evidence" value="ECO:0007669"/>
    <property type="project" value="UniProtKB-KW"/>
</dbReference>
<feature type="compositionally biased region" description="Polar residues" evidence="5">
    <location>
        <begin position="18"/>
        <end position="27"/>
    </location>
</feature>
<dbReference type="GO" id="GO:0005730">
    <property type="term" value="C:nucleolus"/>
    <property type="evidence" value="ECO:0007669"/>
    <property type="project" value="TreeGrafter"/>
</dbReference>
<keyword evidence="2" id="KW-0810">Translation regulation</keyword>
<dbReference type="PANTHER" id="PTHR13389:SF0">
    <property type="entry name" value="PUMILIO HOMOLOG 3"/>
    <property type="match status" value="1"/>
</dbReference>
<dbReference type="InterPro" id="IPR001313">
    <property type="entry name" value="Pumilio_RNA-bd_rpt"/>
</dbReference>
<dbReference type="Pfam" id="PF08144">
    <property type="entry name" value="CPL"/>
    <property type="match status" value="1"/>
</dbReference>
<reference evidence="7 8" key="1">
    <citation type="journal article" date="2017" name="Plant Biotechnol. J.">
        <title>A comprehensive draft genome sequence for lupin (Lupinus angustifolius), an emerging health food: insights into plant-microbe interactions and legume evolution.</title>
        <authorList>
            <person name="Hane J.K."/>
            <person name="Ming Y."/>
            <person name="Kamphuis L.G."/>
            <person name="Nelson M.N."/>
            <person name="Garg G."/>
            <person name="Atkins C.A."/>
            <person name="Bayer P.E."/>
            <person name="Bravo A."/>
            <person name="Bringans S."/>
            <person name="Cannon S."/>
            <person name="Edwards D."/>
            <person name="Foley R."/>
            <person name="Gao L.L."/>
            <person name="Harrison M.J."/>
            <person name="Huang W."/>
            <person name="Hurgobin B."/>
            <person name="Li S."/>
            <person name="Liu C.W."/>
            <person name="McGrath A."/>
            <person name="Morahan G."/>
            <person name="Murray J."/>
            <person name="Weller J."/>
            <person name="Jian J."/>
            <person name="Singh K.B."/>
        </authorList>
    </citation>
    <scope>NUCLEOTIDE SEQUENCE [LARGE SCALE GENOMIC DNA]</scope>
    <source>
        <strain evidence="8">cv. Tanjil</strain>
        <tissue evidence="7">Whole plant</tissue>
    </source>
</reference>
<feature type="repeat" description="Pumilio" evidence="4">
    <location>
        <begin position="203"/>
        <end position="239"/>
    </location>
</feature>
<feature type="compositionally biased region" description="Basic and acidic residues" evidence="5">
    <location>
        <begin position="588"/>
        <end position="613"/>
    </location>
</feature>
<dbReference type="InterPro" id="IPR040059">
    <property type="entry name" value="PUM3"/>
</dbReference>
<protein>
    <recommendedName>
        <fullName evidence="6">PUM-HD domain-containing protein</fullName>
    </recommendedName>
</protein>
<feature type="compositionally biased region" description="Basic and acidic residues" evidence="5">
    <location>
        <begin position="469"/>
        <end position="479"/>
    </location>
</feature>
<evidence type="ECO:0000256" key="3">
    <source>
        <dbReference type="ARBA" id="ARBA00022884"/>
    </source>
</evidence>
<feature type="region of interest" description="Disordered" evidence="5">
    <location>
        <begin position="1022"/>
        <end position="1042"/>
    </location>
</feature>
<keyword evidence="1" id="KW-0677">Repeat</keyword>
<feature type="repeat" description="Pumilio" evidence="4">
    <location>
        <begin position="684"/>
        <end position="719"/>
    </location>
</feature>
<dbReference type="PROSITE" id="PS50303">
    <property type="entry name" value="PUM_HD"/>
    <property type="match status" value="2"/>
</dbReference>
<feature type="domain" description="PUM-HD" evidence="6">
    <location>
        <begin position="103"/>
        <end position="458"/>
    </location>
</feature>
<feature type="repeat" description="Pumilio" evidence="4">
    <location>
        <begin position="167"/>
        <end position="202"/>
    </location>
</feature>
<dbReference type="InterPro" id="IPR033133">
    <property type="entry name" value="PUM-HD"/>
</dbReference>
<feature type="repeat" description="Pumilio" evidence="4">
    <location>
        <begin position="131"/>
        <end position="166"/>
    </location>
</feature>
<dbReference type="SUPFAM" id="SSF48371">
    <property type="entry name" value="ARM repeat"/>
    <property type="match status" value="2"/>
</dbReference>
<organism evidence="7 8">
    <name type="scientific">Lupinus angustifolius</name>
    <name type="common">Narrow-leaved blue lupine</name>
    <dbReference type="NCBI Taxonomy" id="3871"/>
    <lineage>
        <taxon>Eukaryota</taxon>
        <taxon>Viridiplantae</taxon>
        <taxon>Streptophyta</taxon>
        <taxon>Embryophyta</taxon>
        <taxon>Tracheophyta</taxon>
        <taxon>Spermatophyta</taxon>
        <taxon>Magnoliopsida</taxon>
        <taxon>eudicotyledons</taxon>
        <taxon>Gunneridae</taxon>
        <taxon>Pentapetalae</taxon>
        <taxon>rosids</taxon>
        <taxon>fabids</taxon>
        <taxon>Fabales</taxon>
        <taxon>Fabaceae</taxon>
        <taxon>Papilionoideae</taxon>
        <taxon>50 kb inversion clade</taxon>
        <taxon>genistoids sensu lato</taxon>
        <taxon>core genistoids</taxon>
        <taxon>Genisteae</taxon>
        <taxon>Lupinus</taxon>
    </lineage>
</organism>
<gene>
    <name evidence="7" type="ORF">TanjilG_31522</name>
</gene>
<dbReference type="Gramene" id="OIW18382">
    <property type="protein sequence ID" value="OIW18382"/>
    <property type="gene ID" value="TanjilG_31522"/>
</dbReference>